<feature type="domain" description="YdhG-like" evidence="1">
    <location>
        <begin position="27"/>
        <end position="132"/>
    </location>
</feature>
<sequence>MARTENKTQPTHADVDAFLDAVADPQRREDCRRIRALMQEATGAPAEMWGPSIIGFGRYRYRYESGREGEWMLTGFSPRKNDLTLYIMPGFDRFETLLAKLGKHKTGKSCLYVKRLADVDLHVLEQIVRESVAAMAPRRIDQAG</sequence>
<dbReference type="Gene3D" id="3.90.1150.200">
    <property type="match status" value="1"/>
</dbReference>
<protein>
    <recommendedName>
        <fullName evidence="1">YdhG-like domain-containing protein</fullName>
    </recommendedName>
</protein>
<dbReference type="InterPro" id="IPR014922">
    <property type="entry name" value="YdhG-like"/>
</dbReference>
<dbReference type="RefSeq" id="WP_034225646.1">
    <property type="nucleotide sequence ID" value="NZ_AVCJ01000050.1"/>
</dbReference>
<reference evidence="3" key="1">
    <citation type="submission" date="2013-08" db="EMBL/GenBank/DDBJ databases">
        <title>Genome sequencing of Arenimonas donghaensis.</title>
        <authorList>
            <person name="Chen F."/>
            <person name="Wang G."/>
        </authorList>
    </citation>
    <scope>NUCLEOTIDE SEQUENCE [LARGE SCALE GENOMIC DNA]</scope>
    <source>
        <strain evidence="3">HO3-R19</strain>
    </source>
</reference>
<dbReference type="OrthoDB" id="5951444at2"/>
<dbReference type="AlphaFoldDB" id="A0A087MFH6"/>
<keyword evidence="3" id="KW-1185">Reference proteome</keyword>
<dbReference type="Proteomes" id="UP000029085">
    <property type="component" value="Unassembled WGS sequence"/>
</dbReference>
<proteinExistence type="predicted"/>
<reference evidence="2 3" key="2">
    <citation type="journal article" date="2015" name="Stand. Genomic Sci.">
        <title>High quality draft genomic sequence of Arenimonas donghaensis DSM 18148(T).</title>
        <authorList>
            <person name="Chen F."/>
            <person name="Wang H."/>
            <person name="Cao Y."/>
            <person name="Li X."/>
            <person name="Wang G."/>
        </authorList>
    </citation>
    <scope>NUCLEOTIDE SEQUENCE [LARGE SCALE GENOMIC DNA]</scope>
    <source>
        <strain evidence="2 3">HO3-R19</strain>
    </source>
</reference>
<dbReference type="Pfam" id="PF08818">
    <property type="entry name" value="DUF1801"/>
    <property type="match status" value="1"/>
</dbReference>
<evidence type="ECO:0000313" key="3">
    <source>
        <dbReference type="Proteomes" id="UP000029085"/>
    </source>
</evidence>
<name>A0A087MFH6_9GAMM</name>
<evidence type="ECO:0000259" key="1">
    <source>
        <dbReference type="Pfam" id="PF08818"/>
    </source>
</evidence>
<organism evidence="2 3">
    <name type="scientific">Arenimonas donghaensis DSM 18148 = HO3-R19</name>
    <dbReference type="NCBI Taxonomy" id="1121014"/>
    <lineage>
        <taxon>Bacteria</taxon>
        <taxon>Pseudomonadati</taxon>
        <taxon>Pseudomonadota</taxon>
        <taxon>Gammaproteobacteria</taxon>
        <taxon>Lysobacterales</taxon>
        <taxon>Lysobacteraceae</taxon>
        <taxon>Arenimonas</taxon>
    </lineage>
</organism>
<accession>A0A087MFH6</accession>
<dbReference type="SUPFAM" id="SSF159888">
    <property type="entry name" value="YdhG-like"/>
    <property type="match status" value="1"/>
</dbReference>
<dbReference type="STRING" id="1121014.N788_07795"/>
<gene>
    <name evidence="2" type="ORF">N788_07795</name>
</gene>
<evidence type="ECO:0000313" key="2">
    <source>
        <dbReference type="EMBL" id="KFL35629.1"/>
    </source>
</evidence>
<dbReference type="EMBL" id="AVCJ01000050">
    <property type="protein sequence ID" value="KFL35629.1"/>
    <property type="molecule type" value="Genomic_DNA"/>
</dbReference>
<comment type="caution">
    <text evidence="2">The sequence shown here is derived from an EMBL/GenBank/DDBJ whole genome shotgun (WGS) entry which is preliminary data.</text>
</comment>
<dbReference type="PATRIC" id="fig|1121014.3.peg.2461"/>